<reference evidence="1" key="1">
    <citation type="submission" date="2015-08" db="EMBL/GenBank/DDBJ databases">
        <authorList>
            <person name="Babu N.S."/>
            <person name="Beckwith C.J."/>
            <person name="Beseler K.G."/>
            <person name="Brison A."/>
            <person name="Carone J.V."/>
            <person name="Caskin T.P."/>
            <person name="Diamond M."/>
            <person name="Durham M.E."/>
            <person name="Foxe J.M."/>
            <person name="Go M."/>
            <person name="Henderson B.A."/>
            <person name="Jones I.B."/>
            <person name="McGettigan J.A."/>
            <person name="Micheletti S.J."/>
            <person name="Nasrallah M.E."/>
            <person name="Ortiz D."/>
            <person name="Piller C.R."/>
            <person name="Privatt S.R."/>
            <person name="Schneider S.L."/>
            <person name="Sharp S."/>
            <person name="Smith T.C."/>
            <person name="Stanton J.D."/>
            <person name="Ullery H.E."/>
            <person name="Wilson R.J."/>
            <person name="Serrano M.G."/>
            <person name="Buck G."/>
            <person name="Lee V."/>
            <person name="Wang Y."/>
            <person name="Carvalho R."/>
            <person name="Voegtly L."/>
            <person name="Shi R."/>
            <person name="Duckworth R."/>
            <person name="Johnson A."/>
            <person name="Loviza R."/>
            <person name="Walstead R."/>
            <person name="Shah Z."/>
            <person name="Kiflezghi M."/>
            <person name="Wade K."/>
            <person name="Ball S.L."/>
            <person name="Bradley K.W."/>
            <person name="Asai D.J."/>
            <person name="Bowman C.A."/>
            <person name="Russell D.A."/>
            <person name="Pope W.H."/>
            <person name="Jacobs-Sera D."/>
            <person name="Hendrix R.W."/>
            <person name="Hatfull G.F."/>
        </authorList>
    </citation>
    <scope>NUCLEOTIDE SEQUENCE</scope>
</reference>
<dbReference type="AlphaFoldDB" id="A0A2P2BWS2"/>
<dbReference type="EMBL" id="CZKA01000006">
    <property type="protein sequence ID" value="CUR54179.1"/>
    <property type="molecule type" value="Genomic_DNA"/>
</dbReference>
<gene>
    <name evidence="1" type="ORF">NOCA2140002</name>
</gene>
<evidence type="ECO:0008006" key="2">
    <source>
        <dbReference type="Google" id="ProtNLM"/>
    </source>
</evidence>
<organism evidence="1">
    <name type="scientific">metagenome</name>
    <dbReference type="NCBI Taxonomy" id="256318"/>
    <lineage>
        <taxon>unclassified sequences</taxon>
        <taxon>metagenomes</taxon>
    </lineage>
</organism>
<dbReference type="InterPro" id="IPR019587">
    <property type="entry name" value="Polyketide_cyclase/dehydratase"/>
</dbReference>
<dbReference type="InterPro" id="IPR023393">
    <property type="entry name" value="START-like_dom_sf"/>
</dbReference>
<sequence length="148" mass="16286">MSSNSRIIQASPETVWEILADGWLYPLWVVGASRVRDVDEAWPAEGSRIHHSVGAWPLLLDDNTEVVECKPGSVLRLRARAWPVGEAEVVLRVSASGAASEITIEEDAVSGPGRFTPAPLRHAALKWRNVEALRRLAYIAERRPAGDE</sequence>
<dbReference type="SUPFAM" id="SSF55961">
    <property type="entry name" value="Bet v1-like"/>
    <property type="match status" value="1"/>
</dbReference>
<evidence type="ECO:0000313" key="1">
    <source>
        <dbReference type="EMBL" id="CUR54179.1"/>
    </source>
</evidence>
<proteinExistence type="predicted"/>
<name>A0A2P2BWS2_9ZZZZ</name>
<dbReference type="Pfam" id="PF10604">
    <property type="entry name" value="Polyketide_cyc2"/>
    <property type="match status" value="1"/>
</dbReference>
<dbReference type="CDD" id="cd07812">
    <property type="entry name" value="SRPBCC"/>
    <property type="match status" value="1"/>
</dbReference>
<accession>A0A2P2BWS2</accession>
<protein>
    <recommendedName>
        <fullName evidence="2">Polyketide cyclase/dehydrase</fullName>
    </recommendedName>
</protein>
<dbReference type="Gene3D" id="3.30.530.20">
    <property type="match status" value="1"/>
</dbReference>